<proteinExistence type="predicted"/>
<dbReference type="Gene3D" id="2.30.320.10">
    <property type="entry name" value="YwqG-like"/>
    <property type="match status" value="1"/>
</dbReference>
<dbReference type="EMBL" id="CP021780">
    <property type="protein sequence ID" value="ASA20416.1"/>
    <property type="molecule type" value="Genomic_DNA"/>
</dbReference>
<dbReference type="Proteomes" id="UP000249890">
    <property type="component" value="Chromosome"/>
</dbReference>
<dbReference type="InterPro" id="IPR035948">
    <property type="entry name" value="YwqG-like_sf"/>
</dbReference>
<dbReference type="RefSeq" id="WP_087914436.1">
    <property type="nucleotide sequence ID" value="NZ_CP021780.1"/>
</dbReference>
<dbReference type="OrthoDB" id="5351532at2"/>
<keyword evidence="2" id="KW-1185">Reference proteome</keyword>
<protein>
    <submittedName>
        <fullName evidence="1">DUF1963 domain-containing protein</fullName>
    </submittedName>
</protein>
<sequence>MTERIECQTPGCSATILPATAAKTGGYCMPCHQEQQREEQRIFIEQNRKEVDLYEEITDPVEVLRIMHTSRRYDPLIEYVPYPLNREQLYTALSLEEAERMQAYALELLEAGDEDTATEILASLVCYSGKLLDNCWLELMEQNVYNPAILFKDAPPSIRNLLLEKVEIHSGNRNPLLLALAWIGDEAVVQQFLEWRRAAPEWAQELYVTPERYAQEAGWELTAAGERRDLFARKNYAMERMDAPLEAGDQASEAFVTVSHQQCPWCGGQLTTLVELQKGHPALKEIAWDGERLAVDTCVICGSYSVIYMEVDPAGTPFWSKHNQRPDYLPDINLDDYGQDYLAAGPLLSTAESPRNTYHSAVWGIDPIVSQIGGHPSWVQDAEYPVCPCCSHTMSFIAQLDWGQLEEYGEGIYYMFSCAKDRITATLYQQS</sequence>
<evidence type="ECO:0000313" key="1">
    <source>
        <dbReference type="EMBL" id="ASA20416.1"/>
    </source>
</evidence>
<dbReference type="AlphaFoldDB" id="A0A2Z2K435"/>
<organism evidence="1 2">
    <name type="scientific">Paenibacillus donghaensis</name>
    <dbReference type="NCBI Taxonomy" id="414771"/>
    <lineage>
        <taxon>Bacteria</taxon>
        <taxon>Bacillati</taxon>
        <taxon>Bacillota</taxon>
        <taxon>Bacilli</taxon>
        <taxon>Bacillales</taxon>
        <taxon>Paenibacillaceae</taxon>
        <taxon>Paenibacillus</taxon>
    </lineage>
</organism>
<gene>
    <name evidence="1" type="ORF">B9T62_06125</name>
</gene>
<evidence type="ECO:0000313" key="2">
    <source>
        <dbReference type="Proteomes" id="UP000249890"/>
    </source>
</evidence>
<name>A0A2Z2K435_9BACL</name>
<accession>A0A2Z2K435</accession>
<dbReference type="KEGG" id="pdh:B9T62_06125"/>
<dbReference type="SUPFAM" id="SSF103032">
    <property type="entry name" value="Hypothetical protein YwqG"/>
    <property type="match status" value="1"/>
</dbReference>
<reference evidence="1 2" key="1">
    <citation type="submission" date="2017-06" db="EMBL/GenBank/DDBJ databases">
        <title>Complete genome sequence of Paenibacillus donghaensis KCTC 13049T isolated from East Sea sediment, South Korea.</title>
        <authorList>
            <person name="Jung B.K."/>
            <person name="Hong S.-J."/>
            <person name="Shin J.-H."/>
        </authorList>
    </citation>
    <scope>NUCLEOTIDE SEQUENCE [LARGE SCALE GENOMIC DNA]</scope>
    <source>
        <strain evidence="1 2">KCTC 13049</strain>
    </source>
</reference>